<feature type="domain" description="Knr4/Smi1-like" evidence="1">
    <location>
        <begin position="26"/>
        <end position="130"/>
    </location>
</feature>
<proteinExistence type="predicted"/>
<dbReference type="Gene3D" id="3.40.1580.10">
    <property type="entry name" value="SMI1/KNR4-like"/>
    <property type="match status" value="1"/>
</dbReference>
<accession>A0A2Z3H4P0</accession>
<evidence type="ECO:0000313" key="2">
    <source>
        <dbReference type="EMBL" id="AWM40973.1"/>
    </source>
</evidence>
<dbReference type="InterPro" id="IPR018958">
    <property type="entry name" value="Knr4/Smi1-like_dom"/>
</dbReference>
<dbReference type="KEGG" id="gog:C1280_30990"/>
<dbReference type="SMART" id="SM00860">
    <property type="entry name" value="SMI1_KNR4"/>
    <property type="match status" value="1"/>
</dbReference>
<dbReference type="Proteomes" id="UP000245802">
    <property type="component" value="Chromosome"/>
</dbReference>
<evidence type="ECO:0000259" key="1">
    <source>
        <dbReference type="SMART" id="SM00860"/>
    </source>
</evidence>
<protein>
    <submittedName>
        <fullName evidence="2">SMI1/KNR4 family protein</fullName>
    </submittedName>
</protein>
<name>A0A2Z3H4P0_9BACT</name>
<dbReference type="EMBL" id="CP025958">
    <property type="protein sequence ID" value="AWM40973.1"/>
    <property type="molecule type" value="Genomic_DNA"/>
</dbReference>
<keyword evidence="3" id="KW-1185">Reference proteome</keyword>
<gene>
    <name evidence="2" type="ORF">C1280_30990</name>
</gene>
<dbReference type="InterPro" id="IPR051873">
    <property type="entry name" value="KNR4/SMI1_regulator"/>
</dbReference>
<dbReference type="Pfam" id="PF09346">
    <property type="entry name" value="SMI1_KNR4"/>
    <property type="match status" value="1"/>
</dbReference>
<dbReference type="AlphaFoldDB" id="A0A2Z3H4P0"/>
<dbReference type="PANTHER" id="PTHR47432">
    <property type="entry name" value="CELL WALL ASSEMBLY REGULATOR SMI1"/>
    <property type="match status" value="1"/>
</dbReference>
<dbReference type="SUPFAM" id="SSF160631">
    <property type="entry name" value="SMI1/KNR4-like"/>
    <property type="match status" value="1"/>
</dbReference>
<organism evidence="2 3">
    <name type="scientific">Gemmata obscuriglobus</name>
    <dbReference type="NCBI Taxonomy" id="114"/>
    <lineage>
        <taxon>Bacteria</taxon>
        <taxon>Pseudomonadati</taxon>
        <taxon>Planctomycetota</taxon>
        <taxon>Planctomycetia</taxon>
        <taxon>Gemmatales</taxon>
        <taxon>Gemmataceae</taxon>
        <taxon>Gemmata</taxon>
    </lineage>
</organism>
<sequence>MAELVGRLDAWLARNRADYYARLRPGLSHAAWLDFESQLGVKLPDAFRVLYQWRDGQGDTFDSFHGNRQWMPAEDIGRVKTLMDGMIGYDFEPGWWDPNWVPFLENGAGSYLCVDVAGPEPGRLVEFWNRDHDRPEIAPSLEWWTYKFVTSLERDRWERTKVGFECVEARDGE</sequence>
<reference evidence="2 3" key="1">
    <citation type="submission" date="2018-01" db="EMBL/GenBank/DDBJ databases">
        <title>G. obscuriglobus.</title>
        <authorList>
            <person name="Franke J."/>
            <person name="Blomberg W."/>
            <person name="Selmecki A."/>
        </authorList>
    </citation>
    <scope>NUCLEOTIDE SEQUENCE [LARGE SCALE GENOMIC DNA]</scope>
    <source>
        <strain evidence="2 3">DSM 5831</strain>
    </source>
</reference>
<evidence type="ECO:0000313" key="3">
    <source>
        <dbReference type="Proteomes" id="UP000245802"/>
    </source>
</evidence>
<dbReference type="PANTHER" id="PTHR47432:SF1">
    <property type="entry name" value="CELL WALL ASSEMBLY REGULATOR SMI1"/>
    <property type="match status" value="1"/>
</dbReference>
<dbReference type="InterPro" id="IPR037883">
    <property type="entry name" value="Knr4/Smi1-like_sf"/>
</dbReference>